<comment type="caution">
    <text evidence="1">The sequence shown here is derived from an EMBL/GenBank/DDBJ whole genome shotgun (WGS) entry which is preliminary data.</text>
</comment>
<organism evidence="1 2">
    <name type="scientific">Funneliformis mosseae</name>
    <name type="common">Endomycorrhizal fungus</name>
    <name type="synonym">Glomus mosseae</name>
    <dbReference type="NCBI Taxonomy" id="27381"/>
    <lineage>
        <taxon>Eukaryota</taxon>
        <taxon>Fungi</taxon>
        <taxon>Fungi incertae sedis</taxon>
        <taxon>Mucoromycota</taxon>
        <taxon>Glomeromycotina</taxon>
        <taxon>Glomeromycetes</taxon>
        <taxon>Glomerales</taxon>
        <taxon>Glomeraceae</taxon>
        <taxon>Funneliformis</taxon>
    </lineage>
</organism>
<reference evidence="1" key="1">
    <citation type="submission" date="2021-06" db="EMBL/GenBank/DDBJ databases">
        <authorList>
            <person name="Kallberg Y."/>
            <person name="Tangrot J."/>
            <person name="Rosling A."/>
        </authorList>
    </citation>
    <scope>NUCLEOTIDE SEQUENCE</scope>
    <source>
        <strain evidence="1">87-6 pot B 2015</strain>
    </source>
</reference>
<protein>
    <submittedName>
        <fullName evidence="1">5832_t:CDS:1</fullName>
    </submittedName>
</protein>
<feature type="non-terminal residue" evidence="1">
    <location>
        <position position="121"/>
    </location>
</feature>
<keyword evidence="2" id="KW-1185">Reference proteome</keyword>
<evidence type="ECO:0000313" key="1">
    <source>
        <dbReference type="EMBL" id="CAG8486684.1"/>
    </source>
</evidence>
<sequence length="121" mass="13592">TLLPSLHGMLPFPSWNVTASSLQEGLKCYHITISFAGCAYLPFRVASTLPTYWGSEVYPPCVGVNLPFRLPERIIRHFTATYKKYDCCGKPERSVMCSGDIQGLTEEQLEIWLKSATTNPF</sequence>
<accession>A0A9N8WIE1</accession>
<proteinExistence type="predicted"/>
<name>A0A9N8WIE1_FUNMO</name>
<evidence type="ECO:0000313" key="2">
    <source>
        <dbReference type="Proteomes" id="UP000789375"/>
    </source>
</evidence>
<dbReference type="AlphaFoldDB" id="A0A9N8WIE1"/>
<dbReference type="Proteomes" id="UP000789375">
    <property type="component" value="Unassembled WGS sequence"/>
</dbReference>
<gene>
    <name evidence="1" type="ORF">FMOSSE_LOCUS3310</name>
</gene>
<dbReference type="EMBL" id="CAJVPP010000480">
    <property type="protein sequence ID" value="CAG8486684.1"/>
    <property type="molecule type" value="Genomic_DNA"/>
</dbReference>